<organism evidence="1 2">
    <name type="scientific">Brachybacterium hainanense</name>
    <dbReference type="NCBI Taxonomy" id="1541174"/>
    <lineage>
        <taxon>Bacteria</taxon>
        <taxon>Bacillati</taxon>
        <taxon>Actinomycetota</taxon>
        <taxon>Actinomycetes</taxon>
        <taxon>Micrococcales</taxon>
        <taxon>Dermabacteraceae</taxon>
        <taxon>Brachybacterium</taxon>
    </lineage>
</organism>
<dbReference type="Gene3D" id="6.10.140.2080">
    <property type="match status" value="2"/>
</dbReference>
<keyword evidence="2" id="KW-1185">Reference proteome</keyword>
<dbReference type="InterPro" id="IPR021784">
    <property type="entry name" value="DUF3349"/>
</dbReference>
<comment type="caution">
    <text evidence="1">The sequence shown here is derived from an EMBL/GenBank/DDBJ whole genome shotgun (WGS) entry which is preliminary data.</text>
</comment>
<evidence type="ECO:0000313" key="2">
    <source>
        <dbReference type="Proteomes" id="UP001589793"/>
    </source>
</evidence>
<sequence length="213" mass="23344">MANPLSAVLDWLHAGYPDGVPPHDFYPLLALLTRTLQPQELDEIVATLIRENPDGDICPEDVHQAIERLKEATVAPEDVRAVAARLAAVGWPLSEAPDDRQLADVAENAAADLPEPPNLVQRIIAWLTEGYPEGIPPTDRLPLLALLRRRLTDEEVAQVASRLVDDARASRRIDPIDAGTLITRYTDTLPSESDMARLASHLAAKGWPLRAGR</sequence>
<evidence type="ECO:0000313" key="1">
    <source>
        <dbReference type="EMBL" id="MFC0674031.1"/>
    </source>
</evidence>
<reference evidence="1 2" key="1">
    <citation type="submission" date="2024-09" db="EMBL/GenBank/DDBJ databases">
        <authorList>
            <person name="Sun Q."/>
            <person name="Mori K."/>
        </authorList>
    </citation>
    <scope>NUCLEOTIDE SEQUENCE [LARGE SCALE GENOMIC DNA]</scope>
    <source>
        <strain evidence="1 2">CICC 10874</strain>
    </source>
</reference>
<proteinExistence type="predicted"/>
<dbReference type="RefSeq" id="WP_376979965.1">
    <property type="nucleotide sequence ID" value="NZ_JBHLSV010000008.1"/>
</dbReference>
<protein>
    <submittedName>
        <fullName evidence="1">DUF3349 domain-containing protein</fullName>
    </submittedName>
</protein>
<name>A0ABV6RAL4_9MICO</name>
<dbReference type="EMBL" id="JBHLSV010000008">
    <property type="protein sequence ID" value="MFC0674031.1"/>
    <property type="molecule type" value="Genomic_DNA"/>
</dbReference>
<dbReference type="Pfam" id="PF11829">
    <property type="entry name" value="DUF3349"/>
    <property type="match status" value="2"/>
</dbReference>
<dbReference type="Proteomes" id="UP001589793">
    <property type="component" value="Unassembled WGS sequence"/>
</dbReference>
<gene>
    <name evidence="1" type="ORF">ACFFF6_08700</name>
</gene>
<dbReference type="Gene3D" id="1.10.10.2390">
    <property type="match status" value="2"/>
</dbReference>
<accession>A0ABV6RAL4</accession>